<feature type="repeat" description="PPR" evidence="2">
    <location>
        <begin position="514"/>
        <end position="548"/>
    </location>
</feature>
<dbReference type="Pfam" id="PF01535">
    <property type="entry name" value="PPR"/>
    <property type="match status" value="4"/>
</dbReference>
<dbReference type="PROSITE" id="PS51375">
    <property type="entry name" value="PPR"/>
    <property type="match status" value="7"/>
</dbReference>
<sequence>MSLVIRPLGSELANWVLRIKDSSAGSRWKDVFLQYREFKRAGVQSLDHTMYPSVMKACSALSFAHGTSVHACLVKQGLHFFTSVANSAMDFYTKFGSWDSALKIFGWGENRDSVSWNIIIHRGFSLGDSSDGLRWFRKARVAGFEPNVSTLVLVSHAFRECGDVVDGMKLHGYLIRSGLLGSLSVRNSLLGLYGDVDIAAAVDMFDEMPERDVISWSVMISGCANRGESQMACALFHDMLCSGSCEPDEVTVLGVFNACASLRNVSLARLVHRIAICRGFYEDMYVGNALVDTYSKCGVVDSAVEVFDQMPQRNIVSWNSLLSGLVGNDQYSESLSLFEMMGKEGVETDEVTVVNLLQTCKKFADPLQYKSVHGHVLHRAMESNHLVVNSLLDVYAKCNLVDLAWRLFKGLKRRDVVSWSTMIAGFANCGRPDEALVVYQAMVETEIPNAVTILNLIDACSLLSEKKSKWAHGIAIRKYFAEEVAVGTAILDMYSKCGLIESAKKAFYQIRNKNIISWSAMITAYGMNGLTRDALALLDQLELHGPKPNAVTYLAALSACSHGGMVEEGLSIFTQMVQTHNPEPGIEHYSCIVDMLGRAGRLEMALDLINGMPEKLRANPSLWSGFLSACRSYGNYKLIPKIVSHLLELDPSNSAGYLLASSIHAANGTWEDAARLRSLANRGGLKAEAGYSIVHIDNKAYRFLAGDKSHPLAADNFKSVCQLHRCLQKTLSM</sequence>
<feature type="repeat" description="PPR" evidence="2">
    <location>
        <begin position="112"/>
        <end position="146"/>
    </location>
</feature>
<feature type="repeat" description="PPR" evidence="2">
    <location>
        <begin position="549"/>
        <end position="579"/>
    </location>
</feature>
<dbReference type="InterPro" id="IPR011990">
    <property type="entry name" value="TPR-like_helical_dom_sf"/>
</dbReference>
<protein>
    <submittedName>
        <fullName evidence="3">Uncharacterized protein</fullName>
    </submittedName>
</protein>
<evidence type="ECO:0000313" key="4">
    <source>
        <dbReference type="Proteomes" id="UP000594263"/>
    </source>
</evidence>
<name>A0A7N0UQ41_KALFE</name>
<dbReference type="FunFam" id="1.25.40.10:FF:000344">
    <property type="entry name" value="Pentatricopeptide repeat-containing protein"/>
    <property type="match status" value="1"/>
</dbReference>
<dbReference type="PANTHER" id="PTHR47926">
    <property type="entry name" value="PENTATRICOPEPTIDE REPEAT-CONTAINING PROTEIN"/>
    <property type="match status" value="1"/>
</dbReference>
<dbReference type="InterPro" id="IPR046848">
    <property type="entry name" value="E_motif"/>
</dbReference>
<feature type="repeat" description="PPR" evidence="2">
    <location>
        <begin position="415"/>
        <end position="449"/>
    </location>
</feature>
<keyword evidence="1" id="KW-0677">Repeat</keyword>
<accession>A0A7N0UQ41</accession>
<dbReference type="Pfam" id="PF20431">
    <property type="entry name" value="E_motif"/>
    <property type="match status" value="1"/>
</dbReference>
<dbReference type="Gramene" id="Kaladp0076s0126.1.v1.1">
    <property type="protein sequence ID" value="Kaladp0076s0126.1.v1.1.CDS.1"/>
    <property type="gene ID" value="Kaladp0076s0126.v1.1"/>
</dbReference>
<dbReference type="OMA" id="DETTCRN"/>
<feature type="repeat" description="PPR" evidence="2">
    <location>
        <begin position="283"/>
        <end position="313"/>
    </location>
</feature>
<dbReference type="PANTHER" id="PTHR47926:SF452">
    <property type="entry name" value="PENTATRICOPEPTIDE REPEAT-CONTAINING PROTEIN"/>
    <property type="match status" value="1"/>
</dbReference>
<dbReference type="Pfam" id="PF13041">
    <property type="entry name" value="PPR_2"/>
    <property type="match status" value="3"/>
</dbReference>
<reference evidence="3" key="1">
    <citation type="submission" date="2021-01" db="UniProtKB">
        <authorList>
            <consortium name="EnsemblPlants"/>
        </authorList>
    </citation>
    <scope>IDENTIFICATION</scope>
</reference>
<evidence type="ECO:0000313" key="3">
    <source>
        <dbReference type="EnsemblPlants" id="Kaladp0076s0126.1.v1.1.CDS.1"/>
    </source>
</evidence>
<dbReference type="EnsemblPlants" id="Kaladp0076s0126.1.v1.1">
    <property type="protein sequence ID" value="Kaladp0076s0126.1.v1.1.CDS.1"/>
    <property type="gene ID" value="Kaladp0076s0126.v1.1"/>
</dbReference>
<feature type="repeat" description="PPR" evidence="2">
    <location>
        <begin position="314"/>
        <end position="348"/>
    </location>
</feature>
<feature type="repeat" description="PPR" evidence="2">
    <location>
        <begin position="212"/>
        <end position="246"/>
    </location>
</feature>
<keyword evidence="4" id="KW-1185">Reference proteome</keyword>
<dbReference type="FunFam" id="1.25.40.10:FF:001079">
    <property type="entry name" value="Pentatricopeptide repeat-containing protein At2g17210"/>
    <property type="match status" value="1"/>
</dbReference>
<dbReference type="InterPro" id="IPR002885">
    <property type="entry name" value="PPR_rpt"/>
</dbReference>
<dbReference type="Gene3D" id="1.25.40.10">
    <property type="entry name" value="Tetratricopeptide repeat domain"/>
    <property type="match status" value="5"/>
</dbReference>
<organism evidence="3 4">
    <name type="scientific">Kalanchoe fedtschenkoi</name>
    <name type="common">Lavender scallops</name>
    <name type="synonym">South American air plant</name>
    <dbReference type="NCBI Taxonomy" id="63787"/>
    <lineage>
        <taxon>Eukaryota</taxon>
        <taxon>Viridiplantae</taxon>
        <taxon>Streptophyta</taxon>
        <taxon>Embryophyta</taxon>
        <taxon>Tracheophyta</taxon>
        <taxon>Spermatophyta</taxon>
        <taxon>Magnoliopsida</taxon>
        <taxon>eudicotyledons</taxon>
        <taxon>Gunneridae</taxon>
        <taxon>Pentapetalae</taxon>
        <taxon>Saxifragales</taxon>
        <taxon>Crassulaceae</taxon>
        <taxon>Kalanchoe</taxon>
    </lineage>
</organism>
<proteinExistence type="predicted"/>
<evidence type="ECO:0000256" key="2">
    <source>
        <dbReference type="PROSITE-ProRule" id="PRU00708"/>
    </source>
</evidence>
<dbReference type="GO" id="GO:0009451">
    <property type="term" value="P:RNA modification"/>
    <property type="evidence" value="ECO:0007669"/>
    <property type="project" value="InterPro"/>
</dbReference>
<dbReference type="AlphaFoldDB" id="A0A7N0UQ41"/>
<evidence type="ECO:0000256" key="1">
    <source>
        <dbReference type="ARBA" id="ARBA00022737"/>
    </source>
</evidence>
<dbReference type="Proteomes" id="UP000594263">
    <property type="component" value="Unplaced"/>
</dbReference>
<dbReference type="GO" id="GO:0003723">
    <property type="term" value="F:RNA binding"/>
    <property type="evidence" value="ECO:0007669"/>
    <property type="project" value="InterPro"/>
</dbReference>
<dbReference type="InterPro" id="IPR046960">
    <property type="entry name" value="PPR_At4g14850-like_plant"/>
</dbReference>
<dbReference type="NCBIfam" id="TIGR00756">
    <property type="entry name" value="PPR"/>
    <property type="match status" value="5"/>
</dbReference>